<dbReference type="GO" id="GO:0031032">
    <property type="term" value="P:actomyosin structure organization"/>
    <property type="evidence" value="ECO:0007669"/>
    <property type="project" value="TreeGrafter"/>
</dbReference>
<feature type="compositionally biased region" description="Polar residues" evidence="5">
    <location>
        <begin position="855"/>
        <end position="864"/>
    </location>
</feature>
<keyword evidence="4" id="KW-0965">Cell junction</keyword>
<dbReference type="Pfam" id="PF00373">
    <property type="entry name" value="FERM_M"/>
    <property type="match status" value="1"/>
</dbReference>
<feature type="compositionally biased region" description="Acidic residues" evidence="5">
    <location>
        <begin position="595"/>
        <end position="605"/>
    </location>
</feature>
<dbReference type="InterPro" id="IPR000798">
    <property type="entry name" value="Ez/rad/moesin-like"/>
</dbReference>
<evidence type="ECO:0000256" key="5">
    <source>
        <dbReference type="SAM" id="MobiDB-lite"/>
    </source>
</evidence>
<dbReference type="Pfam" id="PF09380">
    <property type="entry name" value="FERM_C"/>
    <property type="match status" value="1"/>
</dbReference>
<dbReference type="Gene3D" id="3.10.20.90">
    <property type="entry name" value="Phosphatidylinositol 3-kinase Catalytic Subunit, Chain A, domain 1"/>
    <property type="match status" value="1"/>
</dbReference>
<feature type="compositionally biased region" description="Low complexity" evidence="5">
    <location>
        <begin position="424"/>
        <end position="447"/>
    </location>
</feature>
<feature type="compositionally biased region" description="Pro residues" evidence="5">
    <location>
        <begin position="1057"/>
        <end position="1066"/>
    </location>
</feature>
<dbReference type="GO" id="GO:0008092">
    <property type="term" value="F:cytoskeletal protein binding"/>
    <property type="evidence" value="ECO:0007669"/>
    <property type="project" value="InterPro"/>
</dbReference>
<organism evidence="7 8">
    <name type="scientific">Elysia chlorotica</name>
    <name type="common">Eastern emerald elysia</name>
    <name type="synonym">Sea slug</name>
    <dbReference type="NCBI Taxonomy" id="188477"/>
    <lineage>
        <taxon>Eukaryota</taxon>
        <taxon>Metazoa</taxon>
        <taxon>Spiralia</taxon>
        <taxon>Lophotrochozoa</taxon>
        <taxon>Mollusca</taxon>
        <taxon>Gastropoda</taxon>
        <taxon>Heterobranchia</taxon>
        <taxon>Euthyneura</taxon>
        <taxon>Panpulmonata</taxon>
        <taxon>Sacoglossa</taxon>
        <taxon>Placobranchoidea</taxon>
        <taxon>Plakobranchidae</taxon>
        <taxon>Elysia</taxon>
    </lineage>
</organism>
<dbReference type="InterPro" id="IPR011993">
    <property type="entry name" value="PH-like_dom_sf"/>
</dbReference>
<dbReference type="InterPro" id="IPR035963">
    <property type="entry name" value="FERM_2"/>
</dbReference>
<feature type="compositionally biased region" description="Low complexity" evidence="5">
    <location>
        <begin position="831"/>
        <end position="845"/>
    </location>
</feature>
<dbReference type="EMBL" id="RQTK01000073">
    <property type="protein sequence ID" value="RUS88806.1"/>
    <property type="molecule type" value="Genomic_DNA"/>
</dbReference>
<dbReference type="PANTHER" id="PTHR23280:SF25">
    <property type="entry name" value="MOESIN_EZRIN_RADIXIN HOMOLOG 1"/>
    <property type="match status" value="1"/>
</dbReference>
<dbReference type="SUPFAM" id="SSF50729">
    <property type="entry name" value="PH domain-like"/>
    <property type="match status" value="1"/>
</dbReference>
<dbReference type="Proteomes" id="UP000271974">
    <property type="component" value="Unassembled WGS sequence"/>
</dbReference>
<feature type="compositionally biased region" description="Pro residues" evidence="5">
    <location>
        <begin position="950"/>
        <end position="959"/>
    </location>
</feature>
<gene>
    <name evidence="7" type="ORF">EGW08_003436</name>
</gene>
<dbReference type="SMART" id="SM01196">
    <property type="entry name" value="FERM_C"/>
    <property type="match status" value="1"/>
</dbReference>
<dbReference type="InterPro" id="IPR019748">
    <property type="entry name" value="FERM_central"/>
</dbReference>
<dbReference type="GO" id="GO:0005856">
    <property type="term" value="C:cytoskeleton"/>
    <property type="evidence" value="ECO:0007669"/>
    <property type="project" value="TreeGrafter"/>
</dbReference>
<dbReference type="InterPro" id="IPR019747">
    <property type="entry name" value="FERM_CS"/>
</dbReference>
<dbReference type="SMART" id="SM01195">
    <property type="entry name" value="FA"/>
    <property type="match status" value="1"/>
</dbReference>
<accession>A0A3S1AD29</accession>
<feature type="compositionally biased region" description="Basic and acidic residues" evidence="5">
    <location>
        <begin position="922"/>
        <end position="932"/>
    </location>
</feature>
<dbReference type="AlphaFoldDB" id="A0A3S1AD29"/>
<dbReference type="InterPro" id="IPR018979">
    <property type="entry name" value="FERM_N"/>
</dbReference>
<dbReference type="PROSITE" id="PS00661">
    <property type="entry name" value="FERM_2"/>
    <property type="match status" value="1"/>
</dbReference>
<feature type="compositionally biased region" description="Polar residues" evidence="5">
    <location>
        <begin position="704"/>
        <end position="714"/>
    </location>
</feature>
<dbReference type="Gene3D" id="2.30.29.30">
    <property type="entry name" value="Pleckstrin-homology domain (PH domain)/Phosphotyrosine-binding domain (PTB)"/>
    <property type="match status" value="1"/>
</dbReference>
<dbReference type="CDD" id="cd14473">
    <property type="entry name" value="FERM_B-lobe"/>
    <property type="match status" value="1"/>
</dbReference>
<evidence type="ECO:0000313" key="8">
    <source>
        <dbReference type="Proteomes" id="UP000271974"/>
    </source>
</evidence>
<evidence type="ECO:0000256" key="3">
    <source>
        <dbReference type="ARBA" id="ARBA00022490"/>
    </source>
</evidence>
<keyword evidence="8" id="KW-1185">Reference proteome</keyword>
<dbReference type="Gene3D" id="1.20.80.10">
    <property type="match status" value="1"/>
</dbReference>
<feature type="compositionally biased region" description="Pro residues" evidence="5">
    <location>
        <begin position="448"/>
        <end position="457"/>
    </location>
</feature>
<name>A0A3S1AD29_ELYCH</name>
<dbReference type="PRINTS" id="PR00661">
    <property type="entry name" value="ERMFAMILY"/>
</dbReference>
<evidence type="ECO:0000256" key="2">
    <source>
        <dbReference type="ARBA" id="ARBA00004496"/>
    </source>
</evidence>
<feature type="compositionally biased region" description="Basic and acidic residues" evidence="5">
    <location>
        <begin position="636"/>
        <end position="663"/>
    </location>
</feature>
<comment type="subcellular location">
    <subcellularLocation>
        <location evidence="1">Cell junction</location>
    </subcellularLocation>
    <subcellularLocation>
        <location evidence="2">Cytoplasm</location>
    </subcellularLocation>
</comment>
<dbReference type="SUPFAM" id="SSF47031">
    <property type="entry name" value="Second domain of FERM"/>
    <property type="match status" value="1"/>
</dbReference>
<feature type="domain" description="FERM" evidence="6">
    <location>
        <begin position="37"/>
        <end position="321"/>
    </location>
</feature>
<dbReference type="InterPro" id="IPR014352">
    <property type="entry name" value="FERM/acyl-CoA-bd_prot_sf"/>
</dbReference>
<dbReference type="InterPro" id="IPR019749">
    <property type="entry name" value="Band_41_domain"/>
</dbReference>
<proteinExistence type="predicted"/>
<dbReference type="FunFam" id="2.30.29.30:FF:000002">
    <property type="entry name" value="Band 4.1-like protein 5 isoform 1"/>
    <property type="match status" value="1"/>
</dbReference>
<dbReference type="PANTHER" id="PTHR23280">
    <property type="entry name" value="4.1 G PROTEIN"/>
    <property type="match status" value="1"/>
</dbReference>
<feature type="compositionally biased region" description="Polar residues" evidence="5">
    <location>
        <begin position="1091"/>
        <end position="1115"/>
    </location>
</feature>
<dbReference type="CDD" id="cd13186">
    <property type="entry name" value="FERM_C_NBL4_NBL5"/>
    <property type="match status" value="1"/>
</dbReference>
<dbReference type="PROSITE" id="PS00660">
    <property type="entry name" value="FERM_1"/>
    <property type="match status" value="1"/>
</dbReference>
<dbReference type="PROSITE" id="PS50057">
    <property type="entry name" value="FERM_3"/>
    <property type="match status" value="1"/>
</dbReference>
<feature type="compositionally biased region" description="Low complexity" evidence="5">
    <location>
        <begin position="1125"/>
        <end position="1141"/>
    </location>
</feature>
<sequence length="1163" mass="128913">MAALIRFLSKRRTRRPHQDGVASSGSGHQHSKKKNALVCTIMLLDGTDITVDINKKAEGANLIEQVFYHLDIIEKDYFGLQYTDHYNVTHWLDPTKQVRKQVRIGPPYTFRFRVKFYSSEPNNLHEELTKYQFFLQLKQDIYSGRLPCPYETLVELCALALQSELGDYEEEEHTPGTVSEFRFVPQQTEELELDIFHKYQEYSGQTPAQAELQFLHKAKWLELYGVDMHTVQGRDGEDYSLGLTPTGILVFEGEQKIGLFFWPMMTKLDFKGKKLMLVAVEDDDRGNSQDHSFVFRCTTEKACKHLWKCAVEHHAFFRLKGPVKGQSGHQNFFRMGSRFRYSGRTEYQTATMNRTRRSIKFERKPSHRYSRRPTFERKEREERMERMRKETEKRKRVEEDRDKRAVRAASKPSVETTFDALPDSARASINSSSSTIASTTRSSIKSPDSPPPRPPKPGARRSRTAGSVTSDAVDVGPRPSASAMERLDNLIKTQAFEKGDVSDAGAVGGHASTNGYHSSVDNNINKMKDASEKSIAKMKNLDESVPVPVKRKDVNTFQNNQVKFTGGTVAIPPENMKCNILKAKLEEEHQKGADEEQPADSEENNVAESDAKLAKKTKAHHKNGKEEEGEEENGEEGGKEELAEKKQEKKDKPEKEGEDRYDSLSRQTSNSSNGDNSATDRLVQEGPSSRDYPSNSIDRKARYSVNSSGNKNTNSVDRRRREREDGSSSGVEPPMRPPAPQPESYNSVDRKAYRHQQLSSSTHNKSFDVGELRHRTPSQTSDVFLPPVPPKGIPHENSHPRLPSSSCESGVPPLSPPPRAVRPSRPDQGEASRSAGASSSGSLPRPALPPRVSLPRSTSQQEAPSLSPDGNGADIPKSPSGSSLSQKSGGSSLNPFLPERPANPPPLSAAKTSSLRLKAKPTHQDEELSHDAECEDPNVEVSRGKSSLPLPKPPPPPPQLLKKKSTNPFLSDSDEEEAEEEAPPEIPFRNRSKSPTPEDDGTGSLRKSQSSEADKPPVPAPRFYASGGVLPPATDQGKPEGFKASIKPVQSSKKNRPPPPPSPTPPGGGDARDASPARVAAGAGPPKVSVVETSFTRTEPVTRKMSSAKTTTQVITIDRSRKQSHQNNSNNSAAHNTSSSNISPWMVSDQKKVERKVTLTTEL</sequence>
<dbReference type="STRING" id="188477.A0A3S1AD29"/>
<dbReference type="InterPro" id="IPR000299">
    <property type="entry name" value="FERM_domain"/>
</dbReference>
<dbReference type="InterPro" id="IPR018980">
    <property type="entry name" value="FERM_PH-like_C"/>
</dbReference>
<dbReference type="SUPFAM" id="SSF54236">
    <property type="entry name" value="Ubiquitin-like"/>
    <property type="match status" value="1"/>
</dbReference>
<reference evidence="7 8" key="1">
    <citation type="submission" date="2019-01" db="EMBL/GenBank/DDBJ databases">
        <title>A draft genome assembly of the solar-powered sea slug Elysia chlorotica.</title>
        <authorList>
            <person name="Cai H."/>
            <person name="Li Q."/>
            <person name="Fang X."/>
            <person name="Li J."/>
            <person name="Curtis N.E."/>
            <person name="Altenburger A."/>
            <person name="Shibata T."/>
            <person name="Feng M."/>
            <person name="Maeda T."/>
            <person name="Schwartz J.A."/>
            <person name="Shigenobu S."/>
            <person name="Lundholm N."/>
            <person name="Nishiyama T."/>
            <person name="Yang H."/>
            <person name="Hasebe M."/>
            <person name="Li S."/>
            <person name="Pierce S.K."/>
            <person name="Wang J."/>
        </authorList>
    </citation>
    <scope>NUCLEOTIDE SEQUENCE [LARGE SCALE GENOMIC DNA]</scope>
    <source>
        <strain evidence="7">EC2010</strain>
        <tissue evidence="7">Whole organism of an adult</tissue>
    </source>
</reference>
<dbReference type="InterPro" id="IPR014847">
    <property type="entry name" value="FA"/>
</dbReference>
<protein>
    <recommendedName>
        <fullName evidence="6">FERM domain-containing protein</fullName>
    </recommendedName>
</protein>
<dbReference type="PRINTS" id="PR00935">
    <property type="entry name" value="BAND41"/>
</dbReference>
<feature type="compositionally biased region" description="Basic and acidic residues" evidence="5">
    <location>
        <begin position="373"/>
        <end position="405"/>
    </location>
</feature>
<evidence type="ECO:0000313" key="7">
    <source>
        <dbReference type="EMBL" id="RUS88806.1"/>
    </source>
</evidence>
<feature type="compositionally biased region" description="Polar residues" evidence="5">
    <location>
        <begin position="664"/>
        <end position="679"/>
    </location>
</feature>
<comment type="caution">
    <text evidence="7">The sequence shown here is derived from an EMBL/GenBank/DDBJ whole genome shotgun (WGS) entry which is preliminary data.</text>
</comment>
<dbReference type="CDD" id="cd17108">
    <property type="entry name" value="FERM_F1_EPB41L5_like"/>
    <property type="match status" value="1"/>
</dbReference>
<dbReference type="OrthoDB" id="6235974at2759"/>
<keyword evidence="3" id="KW-0963">Cytoplasm</keyword>
<evidence type="ECO:0000256" key="1">
    <source>
        <dbReference type="ARBA" id="ARBA00004282"/>
    </source>
</evidence>
<feature type="region of interest" description="Disordered" evidence="5">
    <location>
        <begin position="356"/>
        <end position="483"/>
    </location>
</feature>
<dbReference type="FunFam" id="3.10.20.90:FF:000024">
    <property type="entry name" value="Erythrocyte membrane protein band 4.1-like 5"/>
    <property type="match status" value="1"/>
</dbReference>
<feature type="compositionally biased region" description="Acidic residues" evidence="5">
    <location>
        <begin position="972"/>
        <end position="983"/>
    </location>
</feature>
<feature type="compositionally biased region" description="Low complexity" evidence="5">
    <location>
        <begin position="876"/>
        <end position="893"/>
    </location>
</feature>
<evidence type="ECO:0000256" key="4">
    <source>
        <dbReference type="ARBA" id="ARBA00022949"/>
    </source>
</evidence>
<feature type="compositionally biased region" description="Basic and acidic residues" evidence="5">
    <location>
        <begin position="716"/>
        <end position="726"/>
    </location>
</feature>
<evidence type="ECO:0000259" key="6">
    <source>
        <dbReference type="PROSITE" id="PS50057"/>
    </source>
</evidence>
<dbReference type="GO" id="GO:0005737">
    <property type="term" value="C:cytoplasm"/>
    <property type="evidence" value="ECO:0007669"/>
    <property type="project" value="UniProtKB-SubCell"/>
</dbReference>
<dbReference type="Pfam" id="PF08736">
    <property type="entry name" value="FA"/>
    <property type="match status" value="1"/>
</dbReference>
<dbReference type="SMART" id="SM00295">
    <property type="entry name" value="B41"/>
    <property type="match status" value="1"/>
</dbReference>
<dbReference type="InterPro" id="IPR029071">
    <property type="entry name" value="Ubiquitin-like_domsf"/>
</dbReference>
<feature type="region of interest" description="Disordered" evidence="5">
    <location>
        <begin position="588"/>
        <end position="1163"/>
    </location>
</feature>
<feature type="compositionally biased region" description="Basic and acidic residues" evidence="5">
    <location>
        <begin position="765"/>
        <end position="774"/>
    </location>
</feature>
<dbReference type="FunFam" id="1.20.80.10:FF:000003">
    <property type="entry name" value="Tyrosine-protein phosphatase non-receptor type 4"/>
    <property type="match status" value="1"/>
</dbReference>
<dbReference type="GO" id="GO:0005886">
    <property type="term" value="C:plasma membrane"/>
    <property type="evidence" value="ECO:0007669"/>
    <property type="project" value="UniProtKB-ARBA"/>
</dbReference>
<dbReference type="Pfam" id="PF09379">
    <property type="entry name" value="FERM_N"/>
    <property type="match status" value="1"/>
</dbReference>
<dbReference type="GO" id="GO:0070161">
    <property type="term" value="C:anchoring junction"/>
    <property type="evidence" value="ECO:0007669"/>
    <property type="project" value="UniProtKB-SubCell"/>
</dbReference>
<feature type="compositionally biased region" description="Basic residues" evidence="5">
    <location>
        <begin position="614"/>
        <end position="623"/>
    </location>
</feature>